<dbReference type="RefSeq" id="WP_099915009.1">
    <property type="nucleotide sequence ID" value="NZ_BMHS01000008.1"/>
</dbReference>
<dbReference type="PANTHER" id="PTHR47829">
    <property type="entry name" value="HYDROLASE, PUTATIVE (AFU_ORTHOLOGUE AFUA_1G12880)-RELATED"/>
    <property type="match status" value="1"/>
</dbReference>
<keyword evidence="3" id="KW-1185">Reference proteome</keyword>
<sequence length="349" mass="39514">MTTSNSGEPQPPFSAQQHSALAHYLRTHVGQFSGLPVLKALTGGQSNPTYLVDAGGESYVLRKKPPGKLLNSAHAIEREYRILSALRDSSVPVPQVHALCEDPSIIGSPFYVMAFVQGRTFVDPSLPAVPAAQRSAIYDELNRVICTLHKLDFAAYGLEDFGKPANFLERQLNRWTRQYRESETEKIPAMEHLIAWLPQNLPVTGETSIVHGDFRIDNMIFHPTEPRILAVLDWELSTLGNPLIDFAYHCMSWRVTPEEFRGLHGHDLATLGIPCEDEYVRKYCRQTEREDIPHWNYYIVFNMFRMAAILQGIWWRAKNGNASSPEAEKTGRLAIPMAQAGWRQVEQML</sequence>
<dbReference type="EMBL" id="PDOB01000005">
    <property type="protein sequence ID" value="PIL40905.1"/>
    <property type="molecule type" value="Genomic_DNA"/>
</dbReference>
<dbReference type="CDD" id="cd05154">
    <property type="entry name" value="ACAD10_11_N-like"/>
    <property type="match status" value="1"/>
</dbReference>
<organism evidence="2 3">
    <name type="scientific">Massilia psychrophila</name>
    <dbReference type="NCBI Taxonomy" id="1603353"/>
    <lineage>
        <taxon>Bacteria</taxon>
        <taxon>Pseudomonadati</taxon>
        <taxon>Pseudomonadota</taxon>
        <taxon>Betaproteobacteria</taxon>
        <taxon>Burkholderiales</taxon>
        <taxon>Oxalobacteraceae</taxon>
        <taxon>Telluria group</taxon>
        <taxon>Massilia</taxon>
    </lineage>
</organism>
<comment type="caution">
    <text evidence="2">The sequence shown here is derived from an EMBL/GenBank/DDBJ whole genome shotgun (WGS) entry which is preliminary data.</text>
</comment>
<dbReference type="PANTHER" id="PTHR47829:SF3">
    <property type="entry name" value="AMINOGLYCOSIDE PHOSPHOTRANSFERASE DOMAIN-CONTAINING PROTEIN"/>
    <property type="match status" value="1"/>
</dbReference>
<dbReference type="InterPro" id="IPR002575">
    <property type="entry name" value="Aminoglycoside_PTrfase"/>
</dbReference>
<evidence type="ECO:0000313" key="3">
    <source>
        <dbReference type="Proteomes" id="UP000228593"/>
    </source>
</evidence>
<dbReference type="InterPro" id="IPR011009">
    <property type="entry name" value="Kinase-like_dom_sf"/>
</dbReference>
<feature type="domain" description="Aminoglycoside phosphotransferase" evidence="1">
    <location>
        <begin position="38"/>
        <end position="258"/>
    </location>
</feature>
<gene>
    <name evidence="2" type="ORF">CR103_05515</name>
</gene>
<accession>A0A2G8T4C1</accession>
<dbReference type="InterPro" id="IPR041726">
    <property type="entry name" value="ACAD10_11_N"/>
</dbReference>
<name>A0A2G8T4C1_9BURK</name>
<evidence type="ECO:0000313" key="2">
    <source>
        <dbReference type="EMBL" id="PIL40905.1"/>
    </source>
</evidence>
<reference evidence="2 3" key="1">
    <citation type="submission" date="2017-10" db="EMBL/GenBank/DDBJ databases">
        <title>Massilia psychrophilum sp. nov., a novel purple-pigmented bacterium isolated from Tianshan glacier, Xinjiang Municipality, China.</title>
        <authorList>
            <person name="Wang H."/>
        </authorList>
    </citation>
    <scope>NUCLEOTIDE SEQUENCE [LARGE SCALE GENOMIC DNA]</scope>
    <source>
        <strain evidence="2 3">JCM 30813</strain>
    </source>
</reference>
<dbReference type="Pfam" id="PF01636">
    <property type="entry name" value="APH"/>
    <property type="match status" value="1"/>
</dbReference>
<evidence type="ECO:0000259" key="1">
    <source>
        <dbReference type="Pfam" id="PF01636"/>
    </source>
</evidence>
<dbReference type="Proteomes" id="UP000228593">
    <property type="component" value="Unassembled WGS sequence"/>
</dbReference>
<dbReference type="AlphaFoldDB" id="A0A2G8T4C1"/>
<dbReference type="OrthoDB" id="3806873at2"/>
<proteinExistence type="predicted"/>
<dbReference type="Gene3D" id="3.90.1200.10">
    <property type="match status" value="1"/>
</dbReference>
<dbReference type="Gene3D" id="3.30.200.20">
    <property type="entry name" value="Phosphorylase Kinase, domain 1"/>
    <property type="match status" value="1"/>
</dbReference>
<protein>
    <submittedName>
        <fullName evidence="2">Phosphotransferase family protein</fullName>
    </submittedName>
</protein>
<keyword evidence="2" id="KW-0808">Transferase</keyword>
<dbReference type="SUPFAM" id="SSF56112">
    <property type="entry name" value="Protein kinase-like (PK-like)"/>
    <property type="match status" value="1"/>
</dbReference>
<dbReference type="InterPro" id="IPR052898">
    <property type="entry name" value="ACAD10-like"/>
</dbReference>
<dbReference type="GO" id="GO:0016740">
    <property type="term" value="F:transferase activity"/>
    <property type="evidence" value="ECO:0007669"/>
    <property type="project" value="UniProtKB-KW"/>
</dbReference>